<reference evidence="3 4" key="1">
    <citation type="submission" date="2020-08" db="EMBL/GenBank/DDBJ databases">
        <title>Plant Genome Project.</title>
        <authorList>
            <person name="Zhang R.-G."/>
        </authorList>
    </citation>
    <scope>NUCLEOTIDE SEQUENCE [LARGE SCALE GENOMIC DNA]</scope>
    <source>
        <tissue evidence="3">Rhizome</tissue>
    </source>
</reference>
<comment type="caution">
    <text evidence="3">The sequence shown here is derived from an EMBL/GenBank/DDBJ whole genome shotgun (WGS) entry which is preliminary data.</text>
</comment>
<dbReference type="InterPro" id="IPR053198">
    <property type="entry name" value="Gynoecium_Dev_Regulator"/>
</dbReference>
<dbReference type="PANTHER" id="PTHR31066">
    <property type="entry name" value="OS05G0427100 PROTEIN-RELATED"/>
    <property type="match status" value="1"/>
</dbReference>
<dbReference type="PANTHER" id="PTHR31066:SF85">
    <property type="entry name" value="OS02G0809100 PROTEIN"/>
    <property type="match status" value="1"/>
</dbReference>
<dbReference type="AlphaFoldDB" id="A0A8J5LGH4"/>
<dbReference type="SUPFAM" id="SSF54277">
    <property type="entry name" value="CAD &amp; PB1 domains"/>
    <property type="match status" value="1"/>
</dbReference>
<dbReference type="InterPro" id="IPR000270">
    <property type="entry name" value="PB1_dom"/>
</dbReference>
<evidence type="ECO:0000256" key="1">
    <source>
        <dbReference type="SAM" id="MobiDB-lite"/>
    </source>
</evidence>
<name>A0A8J5LGH4_ZINOF</name>
<dbReference type="EMBL" id="JACMSC010000007">
    <property type="protein sequence ID" value="KAG6516724.1"/>
    <property type="molecule type" value="Genomic_DNA"/>
</dbReference>
<gene>
    <name evidence="3" type="ORF">ZIOFF_027197</name>
</gene>
<protein>
    <recommendedName>
        <fullName evidence="2">PB1 domain-containing protein</fullName>
    </recommendedName>
</protein>
<dbReference type="Proteomes" id="UP000734854">
    <property type="component" value="Unassembled WGS sequence"/>
</dbReference>
<feature type="region of interest" description="Disordered" evidence="1">
    <location>
        <begin position="148"/>
        <end position="184"/>
    </location>
</feature>
<accession>A0A8J5LGH4</accession>
<evidence type="ECO:0000313" key="4">
    <source>
        <dbReference type="Proteomes" id="UP000734854"/>
    </source>
</evidence>
<evidence type="ECO:0000259" key="2">
    <source>
        <dbReference type="Pfam" id="PF00564"/>
    </source>
</evidence>
<proteinExistence type="predicted"/>
<feature type="compositionally biased region" description="Basic residues" evidence="1">
    <location>
        <begin position="158"/>
        <end position="176"/>
    </location>
</feature>
<keyword evidence="4" id="KW-1185">Reference proteome</keyword>
<sequence length="184" mass="19814">MFRRCKVIKYQLVSEDLDILVTVASDEDLAHMLDEYDRVDALHPRSPSAVSSPRFRLFLFPSPSPSSASDTASAATLGQRYVDTINAVMPGSPPIFSISNASSGANSPTSTTECSGTFFASRPVALGGGGMHRVRSSPDLAGGCSMNQTGGAGLQHHQSLRHHHHLHHPAQHHHLMPTRSLNLQ</sequence>
<dbReference type="Pfam" id="PF00564">
    <property type="entry name" value="PB1"/>
    <property type="match status" value="1"/>
</dbReference>
<evidence type="ECO:0000313" key="3">
    <source>
        <dbReference type="EMBL" id="KAG6516724.1"/>
    </source>
</evidence>
<feature type="domain" description="PB1" evidence="2">
    <location>
        <begin position="7"/>
        <end position="61"/>
    </location>
</feature>
<organism evidence="3 4">
    <name type="scientific">Zingiber officinale</name>
    <name type="common">Ginger</name>
    <name type="synonym">Amomum zingiber</name>
    <dbReference type="NCBI Taxonomy" id="94328"/>
    <lineage>
        <taxon>Eukaryota</taxon>
        <taxon>Viridiplantae</taxon>
        <taxon>Streptophyta</taxon>
        <taxon>Embryophyta</taxon>
        <taxon>Tracheophyta</taxon>
        <taxon>Spermatophyta</taxon>
        <taxon>Magnoliopsida</taxon>
        <taxon>Liliopsida</taxon>
        <taxon>Zingiberales</taxon>
        <taxon>Zingiberaceae</taxon>
        <taxon>Zingiber</taxon>
    </lineage>
</organism>